<feature type="transmembrane region" description="Helical" evidence="4">
    <location>
        <begin position="149"/>
        <end position="168"/>
    </location>
</feature>
<dbReference type="Pfam" id="PF07730">
    <property type="entry name" value="HisKA_3"/>
    <property type="match status" value="1"/>
</dbReference>
<proteinExistence type="predicted"/>
<dbReference type="GO" id="GO:0016020">
    <property type="term" value="C:membrane"/>
    <property type="evidence" value="ECO:0007669"/>
    <property type="project" value="InterPro"/>
</dbReference>
<feature type="transmembrane region" description="Helical" evidence="4">
    <location>
        <begin position="93"/>
        <end position="113"/>
    </location>
</feature>
<evidence type="ECO:0000256" key="1">
    <source>
        <dbReference type="ARBA" id="ARBA00022679"/>
    </source>
</evidence>
<protein>
    <submittedName>
        <fullName evidence="6">Two-component system, NarL family, sensor histidine kinase DesK</fullName>
    </submittedName>
</protein>
<keyword evidence="4" id="KW-0472">Membrane</keyword>
<dbReference type="PANTHER" id="PTHR24421">
    <property type="entry name" value="NITRATE/NITRITE SENSOR PROTEIN NARX-RELATED"/>
    <property type="match status" value="1"/>
</dbReference>
<keyword evidence="3" id="KW-0902">Two-component regulatory system</keyword>
<dbReference type="STRING" id="1176198.SAMN05444716_10459"/>
<evidence type="ECO:0000256" key="4">
    <source>
        <dbReference type="SAM" id="Phobius"/>
    </source>
</evidence>
<dbReference type="GO" id="GO:0000155">
    <property type="term" value="F:phosphorelay sensor kinase activity"/>
    <property type="evidence" value="ECO:0007669"/>
    <property type="project" value="InterPro"/>
</dbReference>
<keyword evidence="7" id="KW-1185">Reference proteome</keyword>
<dbReference type="Gene3D" id="1.20.5.1930">
    <property type="match status" value="1"/>
</dbReference>
<evidence type="ECO:0000259" key="5">
    <source>
        <dbReference type="Pfam" id="PF07730"/>
    </source>
</evidence>
<keyword evidence="4" id="KW-0812">Transmembrane</keyword>
<feature type="transmembrane region" description="Helical" evidence="4">
    <location>
        <begin position="119"/>
        <end position="137"/>
    </location>
</feature>
<evidence type="ECO:0000256" key="2">
    <source>
        <dbReference type="ARBA" id="ARBA00022777"/>
    </source>
</evidence>
<feature type="transmembrane region" description="Helical" evidence="4">
    <location>
        <begin position="29"/>
        <end position="46"/>
    </location>
</feature>
<keyword evidence="1" id="KW-0808">Transferase</keyword>
<evidence type="ECO:0000313" key="7">
    <source>
        <dbReference type="Proteomes" id="UP000198873"/>
    </source>
</evidence>
<dbReference type="InterPro" id="IPR050482">
    <property type="entry name" value="Sensor_HK_TwoCompSys"/>
</dbReference>
<evidence type="ECO:0000313" key="6">
    <source>
        <dbReference type="EMBL" id="SFS78762.1"/>
    </source>
</evidence>
<organism evidence="6 7">
    <name type="scientific">Streptomyces harbinensis</name>
    <dbReference type="NCBI Taxonomy" id="1176198"/>
    <lineage>
        <taxon>Bacteria</taxon>
        <taxon>Bacillati</taxon>
        <taxon>Actinomycetota</taxon>
        <taxon>Actinomycetes</taxon>
        <taxon>Kitasatosporales</taxon>
        <taxon>Streptomycetaceae</taxon>
        <taxon>Streptomyces</taxon>
    </lineage>
</organism>
<feature type="transmembrane region" description="Helical" evidence="4">
    <location>
        <begin position="52"/>
        <end position="72"/>
    </location>
</feature>
<keyword evidence="2 6" id="KW-0418">Kinase</keyword>
<dbReference type="GO" id="GO:0046983">
    <property type="term" value="F:protein dimerization activity"/>
    <property type="evidence" value="ECO:0007669"/>
    <property type="project" value="InterPro"/>
</dbReference>
<dbReference type="InterPro" id="IPR011712">
    <property type="entry name" value="Sig_transdc_His_kin_sub3_dim/P"/>
</dbReference>
<name>A0A1I6SP74_9ACTN</name>
<dbReference type="RefSeq" id="WP_254791523.1">
    <property type="nucleotide sequence ID" value="NZ_FPAB01000004.1"/>
</dbReference>
<sequence>MSTAAASPRWVDRVIGSTQRARVYHYTKYTLYSFASLELLAVLVNLPQWTTGGAAATVVMALLVLLHTAANIQLTRLGMRWYLHEGGEGAPEWPGRLLMAQAVLTLLVTGWLAGSVATGQAPITVLGMLVSLYAFGVCGPSLLLSQRQLWAGLGVLLAVVALACLIAGTPGRVLLVLVALTGFLLVTMAFTCRVTTWTLRVVNKLDAARETEARLAVAEERLRFGRDMHDVLGRNLSVIALKSELAAQLARRGSPAAVDQMTEVQQIARQSQQEMREVVRGYREADLHAELAGARGVLEAAGIACRIEDGGSTELPVMVQSALGWVVREGTTNVLRHADATACVIRLRPPGPGGITAVLEMENDGVRARTHGTPAGTGLLGLRDRLAVLGGALSAGAYGDGDTDGGTGAGDSFRITATVPVMAAPSHQAERVSA</sequence>
<evidence type="ECO:0000256" key="3">
    <source>
        <dbReference type="ARBA" id="ARBA00023012"/>
    </source>
</evidence>
<dbReference type="PANTHER" id="PTHR24421:SF63">
    <property type="entry name" value="SENSOR HISTIDINE KINASE DESK"/>
    <property type="match status" value="1"/>
</dbReference>
<dbReference type="AlphaFoldDB" id="A0A1I6SP74"/>
<dbReference type="EMBL" id="FPAB01000004">
    <property type="protein sequence ID" value="SFS78762.1"/>
    <property type="molecule type" value="Genomic_DNA"/>
</dbReference>
<feature type="transmembrane region" description="Helical" evidence="4">
    <location>
        <begin position="174"/>
        <end position="194"/>
    </location>
</feature>
<accession>A0A1I6SP74</accession>
<dbReference type="InterPro" id="IPR036890">
    <property type="entry name" value="HATPase_C_sf"/>
</dbReference>
<dbReference type="Proteomes" id="UP000198873">
    <property type="component" value="Unassembled WGS sequence"/>
</dbReference>
<dbReference type="Gene3D" id="3.30.565.10">
    <property type="entry name" value="Histidine kinase-like ATPase, C-terminal domain"/>
    <property type="match status" value="1"/>
</dbReference>
<reference evidence="7" key="1">
    <citation type="submission" date="2016-10" db="EMBL/GenBank/DDBJ databases">
        <authorList>
            <person name="Varghese N."/>
            <person name="Submissions S."/>
        </authorList>
    </citation>
    <scope>NUCLEOTIDE SEQUENCE [LARGE SCALE GENOMIC DNA]</scope>
    <source>
        <strain evidence="7">CGMCC 4.7047</strain>
    </source>
</reference>
<feature type="domain" description="Signal transduction histidine kinase subgroup 3 dimerisation and phosphoacceptor" evidence="5">
    <location>
        <begin position="220"/>
        <end position="287"/>
    </location>
</feature>
<keyword evidence="4" id="KW-1133">Transmembrane helix</keyword>
<dbReference type="CDD" id="cd16917">
    <property type="entry name" value="HATPase_UhpB-NarQ-NarX-like"/>
    <property type="match status" value="1"/>
</dbReference>
<gene>
    <name evidence="6" type="ORF">SAMN05444716_10459</name>
</gene>